<proteinExistence type="predicted"/>
<organism evidence="1 2">
    <name type="scientific">Aminobacter carboxidus</name>
    <dbReference type="NCBI Taxonomy" id="376165"/>
    <lineage>
        <taxon>Bacteria</taxon>
        <taxon>Pseudomonadati</taxon>
        <taxon>Pseudomonadota</taxon>
        <taxon>Alphaproteobacteria</taxon>
        <taxon>Hyphomicrobiales</taxon>
        <taxon>Phyllobacteriaceae</taxon>
        <taxon>Aminobacter</taxon>
    </lineage>
</organism>
<name>A0A8E2BEY8_9HYPH</name>
<dbReference type="AlphaFoldDB" id="A0A8E2BEY8"/>
<dbReference type="RefSeq" id="WP_184773091.1">
    <property type="nucleotide sequence ID" value="NZ_JACHGI010000017.1"/>
</dbReference>
<reference evidence="1 2" key="1">
    <citation type="submission" date="2020-08" db="EMBL/GenBank/DDBJ databases">
        <title>Genomic Encyclopedia of Type Strains, Phase IV (KMG-IV): sequencing the most valuable type-strain genomes for metagenomic binning, comparative biology and taxonomic classification.</title>
        <authorList>
            <person name="Goeker M."/>
        </authorList>
    </citation>
    <scope>NUCLEOTIDE SEQUENCE [LARGE SCALE GENOMIC DNA]</scope>
    <source>
        <strain evidence="1 2">DSM 17454</strain>
    </source>
</reference>
<accession>A0A8E2BEY8</accession>
<comment type="caution">
    <text evidence="1">The sequence shown here is derived from an EMBL/GenBank/DDBJ whole genome shotgun (WGS) entry which is preliminary data.</text>
</comment>
<gene>
    <name evidence="1" type="ORF">HNQ96_005473</name>
</gene>
<evidence type="ECO:0000313" key="2">
    <source>
        <dbReference type="Proteomes" id="UP000532373"/>
    </source>
</evidence>
<dbReference type="Proteomes" id="UP000532373">
    <property type="component" value="Unassembled WGS sequence"/>
</dbReference>
<dbReference type="EMBL" id="JACHGI010000017">
    <property type="protein sequence ID" value="MBB6469583.1"/>
    <property type="molecule type" value="Genomic_DNA"/>
</dbReference>
<sequence>MTTAFPRFICIQQPSGSWQVWDNAEDQPAVLGNGVLVERSFESATSACSILNRIYDGDLQLKIALSRTGSDIRPVKRSSS</sequence>
<evidence type="ECO:0000313" key="1">
    <source>
        <dbReference type="EMBL" id="MBB6469583.1"/>
    </source>
</evidence>
<protein>
    <submittedName>
        <fullName evidence="1">Uncharacterized protein</fullName>
    </submittedName>
</protein>